<name>A0A6N3C342_9FIRM</name>
<keyword evidence="1" id="KW-0175">Coiled coil</keyword>
<reference evidence="2" key="1">
    <citation type="submission" date="2019-11" db="EMBL/GenBank/DDBJ databases">
        <authorList>
            <person name="Feng L."/>
        </authorList>
    </citation>
    <scope>NUCLEOTIDE SEQUENCE</scope>
    <source>
        <strain evidence="2">CramosumLFYP8</strain>
    </source>
</reference>
<feature type="coiled-coil region" evidence="1">
    <location>
        <begin position="128"/>
        <end position="163"/>
    </location>
</feature>
<dbReference type="EMBL" id="CACRTL010000029">
    <property type="protein sequence ID" value="VYU11270.1"/>
    <property type="molecule type" value="Genomic_DNA"/>
</dbReference>
<proteinExistence type="predicted"/>
<evidence type="ECO:0000256" key="1">
    <source>
        <dbReference type="SAM" id="Coils"/>
    </source>
</evidence>
<sequence length="200" mass="23220">MSIIKLKTIDENLEFTSSPPVYSGDVNTIATQFEFDEFWQDFIKTAVFYREIDKPYQVVLEDDTCYIPAEVMRTEGRIYIGVFGVKDDKVKTSEVVFYDIGTGVMTYGSIPEPSETIWQQILSELGNIRKLAEEMSQGQEDFKEQMEQTFQEYYEELKVISANFMTVEDVDQICEGNYDPIYDDYNVESITQDELNKILV</sequence>
<accession>A0A6N3C342</accession>
<protein>
    <submittedName>
        <fullName evidence="2">Uncharacterized protein</fullName>
    </submittedName>
</protein>
<organism evidence="2">
    <name type="scientific">Thomasclavelia ramosa</name>
    <dbReference type="NCBI Taxonomy" id="1547"/>
    <lineage>
        <taxon>Bacteria</taxon>
        <taxon>Bacillati</taxon>
        <taxon>Bacillota</taxon>
        <taxon>Erysipelotrichia</taxon>
        <taxon>Erysipelotrichales</taxon>
        <taxon>Coprobacillaceae</taxon>
        <taxon>Thomasclavelia</taxon>
    </lineage>
</organism>
<evidence type="ECO:0000313" key="2">
    <source>
        <dbReference type="EMBL" id="VYU11270.1"/>
    </source>
</evidence>
<dbReference type="RefSeq" id="WP_156635699.1">
    <property type="nucleotide sequence ID" value="NZ_CACRTL010000029.1"/>
</dbReference>
<gene>
    <name evidence="2" type="ORF">CRLFYP8_02980</name>
</gene>
<dbReference type="AlphaFoldDB" id="A0A6N3C342"/>